<feature type="compositionally biased region" description="Low complexity" evidence="3">
    <location>
        <begin position="103"/>
        <end position="114"/>
    </location>
</feature>
<evidence type="ECO:0000256" key="3">
    <source>
        <dbReference type="SAM" id="MobiDB-lite"/>
    </source>
</evidence>
<dbReference type="PROSITE" id="PS50961">
    <property type="entry name" value="HTH_LA"/>
    <property type="match status" value="1"/>
</dbReference>
<feature type="non-terminal residue" evidence="5">
    <location>
        <position position="1"/>
    </location>
</feature>
<sequence length="504" mass="52474">EPEEGGAAEHAPAPPEGPPPLQTQVEACFSDEHLRCDRHLQELISDSPGGWVDLEAVLALRQLRGLRARPADVLRALAGSWLQVWRDPDGTSAALRRPPERGPLPALEAPAPAAARRRQRPAVEVAGAAVPADAAPAAGQVILPGRMRGTVVHFDEEAGSASISCQQTQALFQKHVHAEWRELEQAGASDIGAAVSFRVEVCGAGGQPRAREVRLLEEAPADLQEQPEGADCEGDGAGGARPAAGEGAEDDRHPLVTERVPLLAGYTGQIKSFHEGIGVGFISCRALRATFGRDVALNQEDRAGFGVGDAVSFALDVDDVGTPKATRLRAAGASVPAAASAPTKRPAPQPPAAAGALPPKRKSDAVAVPSGKRHKGFVRSFDEALGVGRLARSLAGGGPELPVSAAELAGFAVGDCVSFAFGADPAGRKQAVDLEAEEAPDLLASWRKSGRGGLWGALFGLVGAEAGPRGRRRRSRSSLQTSVGPRDRQAEDRGESLQCGLERS</sequence>
<feature type="region of interest" description="Disordered" evidence="3">
    <location>
        <begin position="466"/>
        <end position="504"/>
    </location>
</feature>
<evidence type="ECO:0000256" key="1">
    <source>
        <dbReference type="ARBA" id="ARBA00022884"/>
    </source>
</evidence>
<dbReference type="Gene3D" id="1.10.10.10">
    <property type="entry name" value="Winged helix-like DNA-binding domain superfamily/Winged helix DNA-binding domain"/>
    <property type="match status" value="1"/>
</dbReference>
<gene>
    <name evidence="5" type="ORF">PCOR1329_LOCUS27374</name>
</gene>
<reference evidence="5" key="1">
    <citation type="submission" date="2023-10" db="EMBL/GenBank/DDBJ databases">
        <authorList>
            <person name="Chen Y."/>
            <person name="Shah S."/>
            <person name="Dougan E. K."/>
            <person name="Thang M."/>
            <person name="Chan C."/>
        </authorList>
    </citation>
    <scope>NUCLEOTIDE SEQUENCE [LARGE SCALE GENOMIC DNA]</scope>
</reference>
<evidence type="ECO:0000256" key="2">
    <source>
        <dbReference type="PROSITE-ProRule" id="PRU00332"/>
    </source>
</evidence>
<feature type="compositionally biased region" description="Pro residues" evidence="3">
    <location>
        <begin position="12"/>
        <end position="21"/>
    </location>
</feature>
<dbReference type="InterPro" id="IPR036388">
    <property type="entry name" value="WH-like_DNA-bd_sf"/>
</dbReference>
<dbReference type="EMBL" id="CAUYUJ010009902">
    <property type="protein sequence ID" value="CAK0828002.1"/>
    <property type="molecule type" value="Genomic_DNA"/>
</dbReference>
<keyword evidence="1 2" id="KW-0694">RNA-binding</keyword>
<dbReference type="SUPFAM" id="SSF46785">
    <property type="entry name" value="Winged helix' DNA-binding domain"/>
    <property type="match status" value="1"/>
</dbReference>
<accession>A0ABN9S7Z7</accession>
<feature type="compositionally biased region" description="Basic and acidic residues" evidence="3">
    <location>
        <begin position="485"/>
        <end position="495"/>
    </location>
</feature>
<feature type="region of interest" description="Disordered" evidence="3">
    <location>
        <begin position="90"/>
        <end position="118"/>
    </location>
</feature>
<dbReference type="SMART" id="SM00715">
    <property type="entry name" value="LA"/>
    <property type="match status" value="1"/>
</dbReference>
<evidence type="ECO:0000313" key="5">
    <source>
        <dbReference type="EMBL" id="CAK0828002.1"/>
    </source>
</evidence>
<comment type="caution">
    <text evidence="5">The sequence shown here is derived from an EMBL/GenBank/DDBJ whole genome shotgun (WGS) entry which is preliminary data.</text>
</comment>
<feature type="region of interest" description="Disordered" evidence="3">
    <location>
        <begin position="221"/>
        <end position="254"/>
    </location>
</feature>
<dbReference type="Proteomes" id="UP001189429">
    <property type="component" value="Unassembled WGS sequence"/>
</dbReference>
<name>A0ABN9S7Z7_9DINO</name>
<dbReference type="InterPro" id="IPR036390">
    <property type="entry name" value="WH_DNA-bd_sf"/>
</dbReference>
<feature type="compositionally biased region" description="Low complexity" evidence="3">
    <location>
        <begin position="333"/>
        <end position="344"/>
    </location>
</feature>
<organism evidence="5 6">
    <name type="scientific">Prorocentrum cordatum</name>
    <dbReference type="NCBI Taxonomy" id="2364126"/>
    <lineage>
        <taxon>Eukaryota</taxon>
        <taxon>Sar</taxon>
        <taxon>Alveolata</taxon>
        <taxon>Dinophyceae</taxon>
        <taxon>Prorocentrales</taxon>
        <taxon>Prorocentraceae</taxon>
        <taxon>Prorocentrum</taxon>
    </lineage>
</organism>
<proteinExistence type="predicted"/>
<feature type="domain" description="HTH La-type RNA-binding" evidence="4">
    <location>
        <begin position="11"/>
        <end position="106"/>
    </location>
</feature>
<keyword evidence="6" id="KW-1185">Reference proteome</keyword>
<feature type="region of interest" description="Disordered" evidence="3">
    <location>
        <begin position="333"/>
        <end position="369"/>
    </location>
</feature>
<evidence type="ECO:0000313" key="6">
    <source>
        <dbReference type="Proteomes" id="UP001189429"/>
    </source>
</evidence>
<protein>
    <recommendedName>
        <fullName evidence="4">HTH La-type RNA-binding domain-containing protein</fullName>
    </recommendedName>
</protein>
<dbReference type="InterPro" id="IPR006630">
    <property type="entry name" value="La_HTH"/>
</dbReference>
<feature type="region of interest" description="Disordered" evidence="3">
    <location>
        <begin position="1"/>
        <end position="23"/>
    </location>
</feature>
<evidence type="ECO:0000259" key="4">
    <source>
        <dbReference type="PROSITE" id="PS50961"/>
    </source>
</evidence>